<dbReference type="Proteomes" id="UP000024635">
    <property type="component" value="Unassembled WGS sequence"/>
</dbReference>
<gene>
    <name evidence="1" type="primary">Acey_s0004.g1764</name>
    <name evidence="1" type="ORF">Y032_0004g1764</name>
</gene>
<dbReference type="AlphaFoldDB" id="A0A016VT50"/>
<organism evidence="1 2">
    <name type="scientific">Ancylostoma ceylanicum</name>
    <dbReference type="NCBI Taxonomy" id="53326"/>
    <lineage>
        <taxon>Eukaryota</taxon>
        <taxon>Metazoa</taxon>
        <taxon>Ecdysozoa</taxon>
        <taxon>Nematoda</taxon>
        <taxon>Chromadorea</taxon>
        <taxon>Rhabditida</taxon>
        <taxon>Rhabditina</taxon>
        <taxon>Rhabditomorpha</taxon>
        <taxon>Strongyloidea</taxon>
        <taxon>Ancylostomatidae</taxon>
        <taxon>Ancylostomatinae</taxon>
        <taxon>Ancylostoma</taxon>
    </lineage>
</organism>
<dbReference type="EMBL" id="JARK01001340">
    <property type="protein sequence ID" value="EYC30774.1"/>
    <property type="molecule type" value="Genomic_DNA"/>
</dbReference>
<evidence type="ECO:0000313" key="1">
    <source>
        <dbReference type="EMBL" id="EYC30774.1"/>
    </source>
</evidence>
<keyword evidence="2" id="KW-1185">Reference proteome</keyword>
<name>A0A016VT50_9BILA</name>
<sequence length="88" mass="10129">MSYAESLLQQYYPSCSVSVSPCYTAKLSGRPSLHQLQRDATRVETKLRPNMASAGAGRTFTYAAVRLYLQVQYKKERCDMKLEIDDWR</sequence>
<evidence type="ECO:0000313" key="2">
    <source>
        <dbReference type="Proteomes" id="UP000024635"/>
    </source>
</evidence>
<protein>
    <submittedName>
        <fullName evidence="1">Uncharacterized protein</fullName>
    </submittedName>
</protein>
<proteinExistence type="predicted"/>
<accession>A0A016VT50</accession>
<comment type="caution">
    <text evidence="1">The sequence shown here is derived from an EMBL/GenBank/DDBJ whole genome shotgun (WGS) entry which is preliminary data.</text>
</comment>
<reference evidence="2" key="1">
    <citation type="journal article" date="2015" name="Nat. Genet.">
        <title>The genome and transcriptome of the zoonotic hookworm Ancylostoma ceylanicum identify infection-specific gene families.</title>
        <authorList>
            <person name="Schwarz E.M."/>
            <person name="Hu Y."/>
            <person name="Antoshechkin I."/>
            <person name="Miller M.M."/>
            <person name="Sternberg P.W."/>
            <person name="Aroian R.V."/>
        </authorList>
    </citation>
    <scope>NUCLEOTIDE SEQUENCE</scope>
    <source>
        <strain evidence="2">HY135</strain>
    </source>
</reference>